<evidence type="ECO:0000313" key="3">
    <source>
        <dbReference type="EMBL" id="KAJ7314265.1"/>
    </source>
</evidence>
<gene>
    <name evidence="3" type="ORF">DFH08DRAFT_716925</name>
</gene>
<comment type="pathway">
    <text evidence="1">Mycotoxin biosynthesis.</text>
</comment>
<evidence type="ECO:0000313" key="4">
    <source>
        <dbReference type="Proteomes" id="UP001218218"/>
    </source>
</evidence>
<keyword evidence="4" id="KW-1185">Reference proteome</keyword>
<dbReference type="InterPro" id="IPR021765">
    <property type="entry name" value="UstYa-like"/>
</dbReference>
<protein>
    <recommendedName>
        <fullName evidence="5">Tat pathway signal sequence</fullName>
    </recommendedName>
</protein>
<organism evidence="3 4">
    <name type="scientific">Mycena albidolilacea</name>
    <dbReference type="NCBI Taxonomy" id="1033008"/>
    <lineage>
        <taxon>Eukaryota</taxon>
        <taxon>Fungi</taxon>
        <taxon>Dikarya</taxon>
        <taxon>Basidiomycota</taxon>
        <taxon>Agaricomycotina</taxon>
        <taxon>Agaricomycetes</taxon>
        <taxon>Agaricomycetidae</taxon>
        <taxon>Agaricales</taxon>
        <taxon>Marasmiineae</taxon>
        <taxon>Mycenaceae</taxon>
        <taxon>Mycena</taxon>
    </lineage>
</organism>
<comment type="similarity">
    <text evidence="2">Belongs to the ustYa family.</text>
</comment>
<dbReference type="PANTHER" id="PTHR33365:SF4">
    <property type="entry name" value="CYCLOCHLOROTINE BIOSYNTHESIS PROTEIN O"/>
    <property type="match status" value="1"/>
</dbReference>
<evidence type="ECO:0000256" key="1">
    <source>
        <dbReference type="ARBA" id="ARBA00004685"/>
    </source>
</evidence>
<dbReference type="Pfam" id="PF11807">
    <property type="entry name" value="UstYa"/>
    <property type="match status" value="1"/>
</dbReference>
<sequence length="188" mass="21659">SAPAQHLVAETIEVYPLGFGADLSPFQVPSSPALDDAWEDLYNFGVSRIPREEAVKLPNKTSAIPGDPGYYIAELDVFHELHCLNMIRKALHPDYYPDWNIKTVERAREHVSHCIDWIRESIMCHSDTSVIVWQWNGRVQQSTPRARIPHTCRNFEPIQEWGRQNQMVVEYNDTIHLDDDLPVPHHIA</sequence>
<dbReference type="PANTHER" id="PTHR33365">
    <property type="entry name" value="YALI0B05434P"/>
    <property type="match status" value="1"/>
</dbReference>
<accession>A0AAD6ZAJ9</accession>
<reference evidence="3" key="1">
    <citation type="submission" date="2023-03" db="EMBL/GenBank/DDBJ databases">
        <title>Massive genome expansion in bonnet fungi (Mycena s.s.) driven by repeated elements and novel gene families across ecological guilds.</title>
        <authorList>
            <consortium name="Lawrence Berkeley National Laboratory"/>
            <person name="Harder C.B."/>
            <person name="Miyauchi S."/>
            <person name="Viragh M."/>
            <person name="Kuo A."/>
            <person name="Thoen E."/>
            <person name="Andreopoulos B."/>
            <person name="Lu D."/>
            <person name="Skrede I."/>
            <person name="Drula E."/>
            <person name="Henrissat B."/>
            <person name="Morin E."/>
            <person name="Kohler A."/>
            <person name="Barry K."/>
            <person name="LaButti K."/>
            <person name="Morin E."/>
            <person name="Salamov A."/>
            <person name="Lipzen A."/>
            <person name="Mereny Z."/>
            <person name="Hegedus B."/>
            <person name="Baldrian P."/>
            <person name="Stursova M."/>
            <person name="Weitz H."/>
            <person name="Taylor A."/>
            <person name="Grigoriev I.V."/>
            <person name="Nagy L.G."/>
            <person name="Martin F."/>
            <person name="Kauserud H."/>
        </authorList>
    </citation>
    <scope>NUCLEOTIDE SEQUENCE</scope>
    <source>
        <strain evidence="3">CBHHK002</strain>
    </source>
</reference>
<evidence type="ECO:0008006" key="5">
    <source>
        <dbReference type="Google" id="ProtNLM"/>
    </source>
</evidence>
<feature type="non-terminal residue" evidence="3">
    <location>
        <position position="1"/>
    </location>
</feature>
<dbReference type="GO" id="GO:0043386">
    <property type="term" value="P:mycotoxin biosynthetic process"/>
    <property type="evidence" value="ECO:0007669"/>
    <property type="project" value="InterPro"/>
</dbReference>
<name>A0AAD6ZAJ9_9AGAR</name>
<dbReference type="Proteomes" id="UP001218218">
    <property type="component" value="Unassembled WGS sequence"/>
</dbReference>
<dbReference type="EMBL" id="JARIHO010000068">
    <property type="protein sequence ID" value="KAJ7314265.1"/>
    <property type="molecule type" value="Genomic_DNA"/>
</dbReference>
<dbReference type="AlphaFoldDB" id="A0AAD6ZAJ9"/>
<evidence type="ECO:0000256" key="2">
    <source>
        <dbReference type="ARBA" id="ARBA00035112"/>
    </source>
</evidence>
<proteinExistence type="inferred from homology"/>
<comment type="caution">
    <text evidence="3">The sequence shown here is derived from an EMBL/GenBank/DDBJ whole genome shotgun (WGS) entry which is preliminary data.</text>
</comment>